<dbReference type="STRING" id="1563681.BFP71_13350"/>
<dbReference type="EMBL" id="MDGQ01000005">
    <property type="protein sequence ID" value="OEK04455.1"/>
    <property type="molecule type" value="Genomic_DNA"/>
</dbReference>
<dbReference type="RefSeq" id="WP_069835960.1">
    <property type="nucleotide sequence ID" value="NZ_MDGQ01000005.1"/>
</dbReference>
<protein>
    <submittedName>
        <fullName evidence="2">Uncharacterized protein</fullName>
    </submittedName>
</protein>
<evidence type="ECO:0000256" key="1">
    <source>
        <dbReference type="SAM" id="Phobius"/>
    </source>
</evidence>
<comment type="caution">
    <text evidence="2">The sequence shown here is derived from an EMBL/GenBank/DDBJ whole genome shotgun (WGS) entry which is preliminary data.</text>
</comment>
<proteinExistence type="predicted"/>
<dbReference type="AlphaFoldDB" id="A0A1E5SZD2"/>
<evidence type="ECO:0000313" key="3">
    <source>
        <dbReference type="Proteomes" id="UP000095552"/>
    </source>
</evidence>
<gene>
    <name evidence="2" type="ORF">BFP71_13350</name>
</gene>
<dbReference type="OrthoDB" id="9822567at2"/>
<evidence type="ECO:0000313" key="2">
    <source>
        <dbReference type="EMBL" id="OEK04455.1"/>
    </source>
</evidence>
<keyword evidence="3" id="KW-1185">Reference proteome</keyword>
<sequence length="237" mass="27258">MSRRRDRKPLGRWIGEAILIFLSVFGAFYFDGIKDKRAQERNYLRSLKGFHADLLENQGKFNYELNSVFDPETGQGYITGHIQKLSVIDSLMQVANRTNGDALMGLINDNAVIGLTPWVFISPQYEKLNSQYYASIKNDTLKSRIQMHFRNNQSRIQRKMMINELVEEFYDIEDQLNKRVGGTPANRAVLYSNVAINKINRLMDGYFALKNITEANKGSDSLLIVQVVHELSLWGEQ</sequence>
<organism evidence="2 3">
    <name type="scientific">Roseivirga misakiensis</name>
    <dbReference type="NCBI Taxonomy" id="1563681"/>
    <lineage>
        <taxon>Bacteria</taxon>
        <taxon>Pseudomonadati</taxon>
        <taxon>Bacteroidota</taxon>
        <taxon>Cytophagia</taxon>
        <taxon>Cytophagales</taxon>
        <taxon>Roseivirgaceae</taxon>
        <taxon>Roseivirga</taxon>
    </lineage>
</organism>
<dbReference type="Proteomes" id="UP000095552">
    <property type="component" value="Unassembled WGS sequence"/>
</dbReference>
<reference evidence="2 3" key="1">
    <citation type="submission" date="2016-08" db="EMBL/GenBank/DDBJ databases">
        <title>Draft genome of Fabibacter sp. strain SK-8.</title>
        <authorList>
            <person name="Wong S.-K."/>
            <person name="Hamasaki K."/>
            <person name="Yoshizawa S."/>
        </authorList>
    </citation>
    <scope>NUCLEOTIDE SEQUENCE [LARGE SCALE GENOMIC DNA]</scope>
    <source>
        <strain evidence="2 3">SK-8</strain>
    </source>
</reference>
<accession>A0A1E5SZD2</accession>
<feature type="transmembrane region" description="Helical" evidence="1">
    <location>
        <begin position="12"/>
        <end position="30"/>
    </location>
</feature>
<name>A0A1E5SZD2_9BACT</name>
<keyword evidence="1" id="KW-0472">Membrane</keyword>
<keyword evidence="1" id="KW-1133">Transmembrane helix</keyword>
<keyword evidence="1" id="KW-0812">Transmembrane</keyword>